<gene>
    <name evidence="2" type="ORF">IRJ41_015406</name>
</gene>
<keyword evidence="3" id="KW-1185">Reference proteome</keyword>
<dbReference type="InterPro" id="IPR001870">
    <property type="entry name" value="B30.2/SPRY"/>
</dbReference>
<dbReference type="SMART" id="SM00449">
    <property type="entry name" value="SPRY"/>
    <property type="match status" value="1"/>
</dbReference>
<dbReference type="PRINTS" id="PR01407">
    <property type="entry name" value="BUTYPHLNCDUF"/>
</dbReference>
<dbReference type="InterPro" id="IPR043136">
    <property type="entry name" value="B30.2/SPRY_sf"/>
</dbReference>
<dbReference type="SMART" id="SM00589">
    <property type="entry name" value="PRY"/>
    <property type="match status" value="1"/>
</dbReference>
<evidence type="ECO:0000259" key="1">
    <source>
        <dbReference type="PROSITE" id="PS50188"/>
    </source>
</evidence>
<dbReference type="EMBL" id="JAFHDT010000006">
    <property type="protein sequence ID" value="KAI7808834.1"/>
    <property type="molecule type" value="Genomic_DNA"/>
</dbReference>
<dbReference type="PANTHER" id="PTHR24103">
    <property type="entry name" value="E3 UBIQUITIN-PROTEIN LIGASE TRIM"/>
    <property type="match status" value="1"/>
</dbReference>
<dbReference type="InterPro" id="IPR006574">
    <property type="entry name" value="PRY"/>
</dbReference>
<reference evidence="2" key="1">
    <citation type="submission" date="2021-02" db="EMBL/GenBank/DDBJ databases">
        <title>Comparative genomics reveals that relaxation of natural selection precedes convergent phenotypic evolution of cavefish.</title>
        <authorList>
            <person name="Peng Z."/>
        </authorList>
    </citation>
    <scope>NUCLEOTIDE SEQUENCE</scope>
    <source>
        <tissue evidence="2">Muscle</tissue>
    </source>
</reference>
<dbReference type="AlphaFoldDB" id="A0A9W7WV33"/>
<dbReference type="InterPro" id="IPR003879">
    <property type="entry name" value="Butyrophylin_SPRY"/>
</dbReference>
<dbReference type="InterPro" id="IPR003877">
    <property type="entry name" value="SPRY_dom"/>
</dbReference>
<dbReference type="Pfam" id="PF00622">
    <property type="entry name" value="SPRY"/>
    <property type="match status" value="1"/>
</dbReference>
<sequence length="480" mass="55254">MEQEAQQKRKKCKENLCLLCGDEFYPSKNNKHRLFHGNKTKIKAEHTVVLEEFVGKFQETTRLAICGSCRTLILRYDRVSKDTERQKWRIKDTWRKTRERRSAALTPAGVVEVKRRREAIDTTTHDDSTATTSLQSTDISTAKEKLKTALEPLHERLRILEEFNKTLHETTEHIVFQTQHTELKIKEEFAKLHKMLYNEEATRIKALREEGKQKSLMIKEKTGQTGREIASLSLAIRTIEEEMKAEDTLFLQNYETTMKRTQCRFPDSENISGMLIDVPKHLGNLKFAVLRKMQDNVAYTPVTLNPNTAHCNVIVSDDLTSVRYNDEELTLPDNPDRFDMFACVLGSEGFNSGTHCWDVEVGDSTGWFFGVMTESAQRKNTIFSRSGIWLVGHFCGEYKAHITPQSPTLLPMKEKLQGIKVQLDWDSGELSFCDSITNTHIHSFTHRFAERLFPFFGVGCDISPLRILPVNSPQSNFKRL</sequence>
<dbReference type="InterPro" id="IPR050143">
    <property type="entry name" value="TRIM/RBCC"/>
</dbReference>
<evidence type="ECO:0000313" key="2">
    <source>
        <dbReference type="EMBL" id="KAI7808834.1"/>
    </source>
</evidence>
<dbReference type="Proteomes" id="UP001059041">
    <property type="component" value="Linkage Group LG6"/>
</dbReference>
<accession>A0A9W7WV33</accession>
<name>A0A9W7WV33_TRIRA</name>
<proteinExistence type="predicted"/>
<dbReference type="CDD" id="cd12893">
    <property type="entry name" value="SPRY_PRY_TRIM35"/>
    <property type="match status" value="1"/>
</dbReference>
<organism evidence="2 3">
    <name type="scientific">Triplophysa rosa</name>
    <name type="common">Cave loach</name>
    <dbReference type="NCBI Taxonomy" id="992332"/>
    <lineage>
        <taxon>Eukaryota</taxon>
        <taxon>Metazoa</taxon>
        <taxon>Chordata</taxon>
        <taxon>Craniata</taxon>
        <taxon>Vertebrata</taxon>
        <taxon>Euteleostomi</taxon>
        <taxon>Actinopterygii</taxon>
        <taxon>Neopterygii</taxon>
        <taxon>Teleostei</taxon>
        <taxon>Ostariophysi</taxon>
        <taxon>Cypriniformes</taxon>
        <taxon>Nemacheilidae</taxon>
        <taxon>Triplophysa</taxon>
    </lineage>
</organism>
<dbReference type="Pfam" id="PF13765">
    <property type="entry name" value="PRY"/>
    <property type="match status" value="1"/>
</dbReference>
<feature type="domain" description="B30.2/SPRY" evidence="1">
    <location>
        <begin position="282"/>
        <end position="474"/>
    </location>
</feature>
<comment type="caution">
    <text evidence="2">The sequence shown here is derived from an EMBL/GenBank/DDBJ whole genome shotgun (WGS) entry which is preliminary data.</text>
</comment>
<dbReference type="Gene3D" id="2.60.120.920">
    <property type="match status" value="1"/>
</dbReference>
<evidence type="ECO:0000313" key="3">
    <source>
        <dbReference type="Proteomes" id="UP001059041"/>
    </source>
</evidence>
<dbReference type="FunFam" id="2.60.120.920:FF:000004">
    <property type="entry name" value="Butyrophilin subfamily 1 member A1"/>
    <property type="match status" value="1"/>
</dbReference>
<dbReference type="OrthoDB" id="9049620at2759"/>
<dbReference type="PROSITE" id="PS50188">
    <property type="entry name" value="B302_SPRY"/>
    <property type="match status" value="1"/>
</dbReference>
<dbReference type="SUPFAM" id="SSF49899">
    <property type="entry name" value="Concanavalin A-like lectins/glucanases"/>
    <property type="match status" value="1"/>
</dbReference>
<protein>
    <submittedName>
        <fullName evidence="2">Zinc-binding protein A33-like</fullName>
    </submittedName>
</protein>
<dbReference type="InterPro" id="IPR013320">
    <property type="entry name" value="ConA-like_dom_sf"/>
</dbReference>